<comment type="caution">
    <text evidence="2">The sequence shown here is derived from an EMBL/GenBank/DDBJ whole genome shotgun (WGS) entry which is preliminary data.</text>
</comment>
<dbReference type="Proteomes" id="UP000710849">
    <property type="component" value="Unassembled WGS sequence"/>
</dbReference>
<dbReference type="Pfam" id="PF06985">
    <property type="entry name" value="HET"/>
    <property type="match status" value="1"/>
</dbReference>
<dbReference type="PANTHER" id="PTHR33112:SF16">
    <property type="entry name" value="HETEROKARYON INCOMPATIBILITY DOMAIN-CONTAINING PROTEIN"/>
    <property type="match status" value="1"/>
</dbReference>
<accession>A0A9P5HWY1</accession>
<dbReference type="GeneID" id="62154589"/>
<keyword evidence="3" id="KW-1185">Reference proteome</keyword>
<protein>
    <recommendedName>
        <fullName evidence="1">Heterokaryon incompatibility domain-containing protein</fullName>
    </recommendedName>
</protein>
<dbReference type="InterPro" id="IPR010730">
    <property type="entry name" value="HET"/>
</dbReference>
<dbReference type="AlphaFoldDB" id="A0A9P5HWY1"/>
<sequence>MPIDQSSPIQRAVAELSSSTRYNDNDHDTSLKSLCESCRGIDWSNITEPKKFKGTESSMVCPNGRNTKLVRTFEGNSRSQLLNSSCRVCRLVGSLVNPNSGIRTPDQSLELSDQSQNVCLEACEDMIETWGSEERDPCVKLAVRSTATGSKRIDSYEDHPRFIIAHKSRNNGIAVIRIIEPLRVKFDFVRQLLDGCLKDHEQCQSPKVEVAKLRVIEVTTKKICQAPPYCEYTALSYVWCGNSACESTQGEFPAVVQDAFTVTEALSYHYLWCIDQKPDSPHMQSMIDQVDLVYSNAHATMIAASGSSASDGLPGISIPRYQSYAVVGPLLSKIVPTFLVRPGIFLGIPVQFRVAQIRPGTTQRWAVPQRTRCL</sequence>
<feature type="domain" description="Heterokaryon incompatibility" evidence="1">
    <location>
        <begin position="232"/>
        <end position="322"/>
    </location>
</feature>
<organism evidence="2 3">
    <name type="scientific">Botrytis byssoidea</name>
    <dbReference type="NCBI Taxonomy" id="139641"/>
    <lineage>
        <taxon>Eukaryota</taxon>
        <taxon>Fungi</taxon>
        <taxon>Dikarya</taxon>
        <taxon>Ascomycota</taxon>
        <taxon>Pezizomycotina</taxon>
        <taxon>Leotiomycetes</taxon>
        <taxon>Helotiales</taxon>
        <taxon>Sclerotiniaceae</taxon>
        <taxon>Botrytis</taxon>
    </lineage>
</organism>
<dbReference type="RefSeq" id="XP_038727675.1">
    <property type="nucleotide sequence ID" value="XM_038881516.1"/>
</dbReference>
<evidence type="ECO:0000313" key="2">
    <source>
        <dbReference type="EMBL" id="KAF7922837.1"/>
    </source>
</evidence>
<dbReference type="EMBL" id="RCSW01000032">
    <property type="protein sequence ID" value="KAF7922837.1"/>
    <property type="molecule type" value="Genomic_DNA"/>
</dbReference>
<gene>
    <name evidence="2" type="ORF">EAE97_011001</name>
</gene>
<reference evidence="2 3" key="1">
    <citation type="journal article" date="2020" name="Genome Biol. Evol.">
        <title>Comparative genomics of Sclerotiniaceae.</title>
        <authorList>
            <person name="Valero Jimenez C.A."/>
            <person name="Steentjes M."/>
            <person name="Scholten O.E."/>
            <person name="Van Kan J.A.L."/>
        </authorList>
    </citation>
    <scope>NUCLEOTIDE SEQUENCE [LARGE SCALE GENOMIC DNA]</scope>
    <source>
        <strain evidence="2 3">MUCL 94</strain>
    </source>
</reference>
<name>A0A9P5HWY1_9HELO</name>
<proteinExistence type="predicted"/>
<evidence type="ECO:0000313" key="3">
    <source>
        <dbReference type="Proteomes" id="UP000710849"/>
    </source>
</evidence>
<evidence type="ECO:0000259" key="1">
    <source>
        <dbReference type="Pfam" id="PF06985"/>
    </source>
</evidence>
<dbReference type="PANTHER" id="PTHR33112">
    <property type="entry name" value="DOMAIN PROTEIN, PUTATIVE-RELATED"/>
    <property type="match status" value="1"/>
</dbReference>